<dbReference type="NCBIfam" id="NF006670">
    <property type="entry name" value="PRK09218.1"/>
    <property type="match status" value="1"/>
</dbReference>
<evidence type="ECO:0000313" key="3">
    <source>
        <dbReference type="Proteomes" id="UP000031339"/>
    </source>
</evidence>
<dbReference type="SUPFAM" id="SSF56420">
    <property type="entry name" value="Peptide deformylase"/>
    <property type="match status" value="1"/>
</dbReference>
<dbReference type="Gene3D" id="3.90.45.10">
    <property type="entry name" value="Peptide deformylase"/>
    <property type="match status" value="1"/>
</dbReference>
<proteinExistence type="inferred from homology"/>
<dbReference type="STRING" id="862969.SCI_1596"/>
<dbReference type="EC" id="3.5.1.88" evidence="2"/>
<dbReference type="eggNOG" id="COG0242">
    <property type="taxonomic scope" value="Bacteria"/>
</dbReference>
<dbReference type="CDD" id="cd00487">
    <property type="entry name" value="Pep_deformylase"/>
    <property type="match status" value="1"/>
</dbReference>
<protein>
    <submittedName>
        <fullName evidence="2">Peptide deformylase</fullName>
        <ecNumber evidence="2">3.5.1.88</ecNumber>
    </submittedName>
</protein>
<dbReference type="RefSeq" id="WP_039677686.1">
    <property type="nucleotide sequence ID" value="NZ_JALGPP010000007.1"/>
</dbReference>
<comment type="similarity">
    <text evidence="1">Belongs to the polypeptide deformylase family.</text>
</comment>
<name>A0A0C1HK88_STRCV</name>
<evidence type="ECO:0000313" key="2">
    <source>
        <dbReference type="EMBL" id="KIC77684.1"/>
    </source>
</evidence>
<keyword evidence="2" id="KW-0378">Hydrolase</keyword>
<dbReference type="PRINTS" id="PR01576">
    <property type="entry name" value="PDEFORMYLASE"/>
</dbReference>
<comment type="caution">
    <text evidence="2">The sequence shown here is derived from an EMBL/GenBank/DDBJ whole genome shotgun (WGS) entry which is preliminary data.</text>
</comment>
<accession>A0A0C1HK88</accession>
<dbReference type="Proteomes" id="UP000031339">
    <property type="component" value="Unassembled WGS sequence"/>
</dbReference>
<evidence type="ECO:0000256" key="1">
    <source>
        <dbReference type="ARBA" id="ARBA00010759"/>
    </source>
</evidence>
<dbReference type="PIRSF" id="PIRSF004749">
    <property type="entry name" value="Pep_def"/>
    <property type="match status" value="1"/>
</dbReference>
<dbReference type="EMBL" id="JWIY01000003">
    <property type="protein sequence ID" value="KIC77684.1"/>
    <property type="molecule type" value="Genomic_DNA"/>
</dbReference>
<dbReference type="InterPro" id="IPR036821">
    <property type="entry name" value="Peptide_deformylase_sf"/>
</dbReference>
<dbReference type="Pfam" id="PF01327">
    <property type="entry name" value="Pep_deformylase"/>
    <property type="match status" value="1"/>
</dbReference>
<dbReference type="PANTHER" id="PTHR10458">
    <property type="entry name" value="PEPTIDE DEFORMYLASE"/>
    <property type="match status" value="1"/>
</dbReference>
<gene>
    <name evidence="2" type="ORF">RN79_08310</name>
</gene>
<organism evidence="2 3">
    <name type="scientific">Streptococcus constellatus</name>
    <dbReference type="NCBI Taxonomy" id="76860"/>
    <lineage>
        <taxon>Bacteria</taxon>
        <taxon>Bacillati</taxon>
        <taxon>Bacillota</taxon>
        <taxon>Bacilli</taxon>
        <taxon>Lactobacillales</taxon>
        <taxon>Streptococcaceae</taxon>
        <taxon>Streptococcus</taxon>
        <taxon>Streptococcus anginosus group</taxon>
    </lineage>
</organism>
<reference evidence="2 3" key="1">
    <citation type="submission" date="2014-12" db="EMBL/GenBank/DDBJ databases">
        <title>Partial genome sequence of Streptococcus constellatus KCOM 1650 (= ChDC B144).</title>
        <authorList>
            <person name="Kook J.-K."/>
            <person name="Park S.-N."/>
            <person name="Lim Y.K."/>
            <person name="Jo E."/>
        </authorList>
    </citation>
    <scope>NUCLEOTIDE SEQUENCE [LARGE SCALE GENOMIC DNA]</scope>
    <source>
        <strain evidence="2 3">KCOM 1650</strain>
    </source>
</reference>
<dbReference type="GO" id="GO:0042586">
    <property type="term" value="F:peptide deformylase activity"/>
    <property type="evidence" value="ECO:0007669"/>
    <property type="project" value="UniProtKB-EC"/>
</dbReference>
<dbReference type="InterPro" id="IPR023635">
    <property type="entry name" value="Peptide_deformylase"/>
</dbReference>
<dbReference type="AlphaFoldDB" id="A0A0C1HK88"/>
<sequence>MIKPIVKDLLFLQQKAQLATEEDIEIGQDLLDTLKANQDRCVGMAANMIGVQKRAIIFMYGMVPIIMFNPILKRKSSPYQAEESCLSLSGSCLTTRYKEIMVEYLDQNWQKQTLTLKDFPAQICQHELDHLEGILI</sequence>
<dbReference type="OrthoDB" id="9784988at2"/>
<dbReference type="PANTHER" id="PTHR10458:SF22">
    <property type="entry name" value="PEPTIDE DEFORMYLASE"/>
    <property type="match status" value="1"/>
</dbReference>